<feature type="domain" description="FCP1 homology" evidence="3">
    <location>
        <begin position="55"/>
        <end position="246"/>
    </location>
</feature>
<feature type="compositionally biased region" description="Basic and acidic residues" evidence="2">
    <location>
        <begin position="283"/>
        <end position="292"/>
    </location>
</feature>
<keyword evidence="1" id="KW-0653">Protein transport</keyword>
<dbReference type="Gene3D" id="3.40.50.1000">
    <property type="entry name" value="HAD superfamily/HAD-like"/>
    <property type="match status" value="1"/>
</dbReference>
<reference evidence="4" key="1">
    <citation type="submission" date="2022-01" db="EMBL/GenBank/DDBJ databases">
        <title>Comparative genomics reveals a dynamic genome evolution in the ectomycorrhizal milk-cap (Lactarius) mushrooms.</title>
        <authorList>
            <consortium name="DOE Joint Genome Institute"/>
            <person name="Lebreton A."/>
            <person name="Tang N."/>
            <person name="Kuo A."/>
            <person name="LaButti K."/>
            <person name="Drula E."/>
            <person name="Barry K."/>
            <person name="Clum A."/>
            <person name="Lipzen A."/>
            <person name="Mousain D."/>
            <person name="Ng V."/>
            <person name="Wang R."/>
            <person name="Wang X."/>
            <person name="Dai Y."/>
            <person name="Henrissat B."/>
            <person name="Grigoriev I.V."/>
            <person name="Guerin-Laguette A."/>
            <person name="Yu F."/>
            <person name="Martin F.M."/>
        </authorList>
    </citation>
    <scope>NUCLEOTIDE SEQUENCE</scope>
    <source>
        <strain evidence="4">QP</strain>
    </source>
</reference>
<name>A0AAD4L3L3_9AGAM</name>
<feature type="region of interest" description="Disordered" evidence="2">
    <location>
        <begin position="1"/>
        <end position="43"/>
    </location>
</feature>
<dbReference type="PROSITE" id="PS01228">
    <property type="entry name" value="COF_1"/>
    <property type="match status" value="1"/>
</dbReference>
<dbReference type="PANTHER" id="PTHR12210">
    <property type="entry name" value="DULLARD PROTEIN PHOSPHATASE"/>
    <property type="match status" value="1"/>
</dbReference>
<dbReference type="SMART" id="SM00577">
    <property type="entry name" value="CPDc"/>
    <property type="match status" value="1"/>
</dbReference>
<keyword evidence="5" id="KW-1185">Reference proteome</keyword>
<sequence length="369" mass="40468">MRSSTFAPHSSPPFVAPPSAPDLPRSSPSPPPPPLESTPSESYLALSSIPSTTLSSPTRKLIVLDLNGTLLLRSPRPPRSARGQHHLGPAPRRVMPRPYLPALRSYFFAPSTRAWLDVMVWSSAQPHSVDDMLLHTFGHDRSGFVAVWARDTLGLAEDHYHRKVQTIKDLEKPWAALAPPEQGRASPSSPTWSSHSAATTILLDDSHAKAALQPYNHLCVREYTRAQRNADLAALGLGLGPQPHHTQRVPPPPALETTTSIGEEAADADVHHPGKGHKRKRSKEQQEQRGEDGEGLDETLLAVIGILHTARLQSNVAGWLRAGALIQPRPSLKGDAEWFDYPALMHHWARRGREAMHELGLVVEHGVKP</sequence>
<evidence type="ECO:0000256" key="2">
    <source>
        <dbReference type="SAM" id="MobiDB-lite"/>
    </source>
</evidence>
<comment type="similarity">
    <text evidence="1">Belongs to the TIM50 family.</text>
</comment>
<dbReference type="GO" id="GO:0015031">
    <property type="term" value="P:protein transport"/>
    <property type="evidence" value="ECO:0007669"/>
    <property type="project" value="UniProtKB-KW"/>
</dbReference>
<evidence type="ECO:0000313" key="4">
    <source>
        <dbReference type="EMBL" id="KAH8978280.1"/>
    </source>
</evidence>
<protein>
    <recommendedName>
        <fullName evidence="1">Mitochondrial import inner membrane translocase subunit TIM50</fullName>
    </recommendedName>
</protein>
<dbReference type="InterPro" id="IPR050365">
    <property type="entry name" value="TIM50"/>
</dbReference>
<feature type="region of interest" description="Disordered" evidence="2">
    <location>
        <begin position="236"/>
        <end position="294"/>
    </location>
</feature>
<dbReference type="Pfam" id="PF03031">
    <property type="entry name" value="NIF"/>
    <property type="match status" value="1"/>
</dbReference>
<dbReference type="InterPro" id="IPR036412">
    <property type="entry name" value="HAD-like_sf"/>
</dbReference>
<dbReference type="SUPFAM" id="SSF56784">
    <property type="entry name" value="HAD-like"/>
    <property type="match status" value="1"/>
</dbReference>
<evidence type="ECO:0000259" key="3">
    <source>
        <dbReference type="PROSITE" id="PS50969"/>
    </source>
</evidence>
<organism evidence="4 5">
    <name type="scientific">Lactarius akahatsu</name>
    <dbReference type="NCBI Taxonomy" id="416441"/>
    <lineage>
        <taxon>Eukaryota</taxon>
        <taxon>Fungi</taxon>
        <taxon>Dikarya</taxon>
        <taxon>Basidiomycota</taxon>
        <taxon>Agaricomycotina</taxon>
        <taxon>Agaricomycetes</taxon>
        <taxon>Russulales</taxon>
        <taxon>Russulaceae</taxon>
        <taxon>Lactarius</taxon>
    </lineage>
</organism>
<keyword evidence="1" id="KW-0496">Mitochondrion</keyword>
<feature type="region of interest" description="Disordered" evidence="2">
    <location>
        <begin position="73"/>
        <end position="94"/>
    </location>
</feature>
<dbReference type="PROSITE" id="PS50969">
    <property type="entry name" value="FCP1"/>
    <property type="match status" value="1"/>
</dbReference>
<evidence type="ECO:0000313" key="5">
    <source>
        <dbReference type="Proteomes" id="UP001201163"/>
    </source>
</evidence>
<keyword evidence="1" id="KW-0813">Transport</keyword>
<dbReference type="InterPro" id="IPR004274">
    <property type="entry name" value="FCP1_dom"/>
</dbReference>
<dbReference type="Proteomes" id="UP001201163">
    <property type="component" value="Unassembled WGS sequence"/>
</dbReference>
<feature type="compositionally biased region" description="Basic residues" evidence="2">
    <location>
        <begin position="273"/>
        <end position="282"/>
    </location>
</feature>
<dbReference type="AlphaFoldDB" id="A0AAD4L3L3"/>
<dbReference type="EMBL" id="JAKELL010000238">
    <property type="protein sequence ID" value="KAH8978280.1"/>
    <property type="molecule type" value="Genomic_DNA"/>
</dbReference>
<dbReference type="GO" id="GO:0005744">
    <property type="term" value="C:TIM23 mitochondrial import inner membrane translocase complex"/>
    <property type="evidence" value="ECO:0007669"/>
    <property type="project" value="UniProtKB-UniRule"/>
</dbReference>
<comment type="caution">
    <text evidence="4">The sequence shown here is derived from an EMBL/GenBank/DDBJ whole genome shotgun (WGS) entry which is preliminary data.</text>
</comment>
<dbReference type="InterPro" id="IPR023214">
    <property type="entry name" value="HAD_sf"/>
</dbReference>
<keyword evidence="1" id="KW-0809">Transit peptide</keyword>
<comment type="function">
    <text evidence="1">Essential component of the TIM23 complex, a complex that mediates the translocation of transit peptide-containing proteins across the mitochondrial inner membrane.</text>
</comment>
<accession>A0AAD4L3L3</accession>
<proteinExistence type="inferred from homology"/>
<evidence type="ECO:0000256" key="1">
    <source>
        <dbReference type="RuleBase" id="RU365079"/>
    </source>
</evidence>
<comment type="subunit">
    <text evidence="1">Component of the TIM23 complex.</text>
</comment>
<gene>
    <name evidence="4" type="ORF">EDB92DRAFT_1807628</name>
</gene>
<feature type="compositionally biased region" description="Pro residues" evidence="2">
    <location>
        <begin position="10"/>
        <end position="36"/>
    </location>
</feature>
<keyword evidence="1" id="KW-0811">Translocation</keyword>
<comment type="subcellular location">
    <subcellularLocation>
        <location evidence="1">Mitochondrion inner membrane</location>
        <topology evidence="1">Single-pass membrane protein</topology>
    </subcellularLocation>
</comment>